<dbReference type="EMBL" id="WBMS02000005">
    <property type="protein sequence ID" value="MWA00509.1"/>
    <property type="molecule type" value="Genomic_DNA"/>
</dbReference>
<name>A0A6I4MD06_9ACTN</name>
<dbReference type="Proteomes" id="UP000462055">
    <property type="component" value="Unassembled WGS sequence"/>
</dbReference>
<accession>A0A6I4MD06</accession>
<organism evidence="1 2">
    <name type="scientific">Actinomadura physcomitrii</name>
    <dbReference type="NCBI Taxonomy" id="2650748"/>
    <lineage>
        <taxon>Bacteria</taxon>
        <taxon>Bacillati</taxon>
        <taxon>Actinomycetota</taxon>
        <taxon>Actinomycetes</taxon>
        <taxon>Streptosporangiales</taxon>
        <taxon>Thermomonosporaceae</taxon>
        <taxon>Actinomadura</taxon>
    </lineage>
</organism>
<dbReference type="InterPro" id="IPR036188">
    <property type="entry name" value="FAD/NAD-bd_sf"/>
</dbReference>
<reference evidence="1" key="1">
    <citation type="submission" date="2019-12" db="EMBL/GenBank/DDBJ databases">
        <title>Actinomadura physcomitrii sp. nov., a novel actinomycete isolated from moss [Physcomitrium sphaericum (Ludw) Fuernr].</title>
        <authorList>
            <person name="Zhuang X."/>
        </authorList>
    </citation>
    <scope>NUCLEOTIDE SEQUENCE [LARGE SCALE GENOMIC DNA]</scope>
    <source>
        <strain evidence="1">LD22</strain>
    </source>
</reference>
<keyword evidence="2" id="KW-1185">Reference proteome</keyword>
<dbReference type="AlphaFoldDB" id="A0A6I4MD06"/>
<sequence>MQGARPAGDLTPELLRSPVWHDRQVQAAGIPLYDVPLVTVGGGLGSFTLVDVLRIQGAAAGAIRVLSGRDAPWQSWEYLTRVSQLPAGERIRSDAGARPDNIWGFPSYALHEAWQDKSVKLLWQVLTEPILTDFFSPRAATVFETVRREADRISYWQMLSKGQVRMVRRRAGGGYFTVLTPPPGTSATKRVVMRSQYVHLAVGYPGLKFLPDLQRFRETHNDYHRVVNAYEPHEHVYETLKSRPGVVVVRGAGIVASRVLQRLMDDRERFGLQTQIVHMFRTFVTGAHGQGMWMRRKGGDGWAYQAFTLPKSAFGGQLKAQFRRAGPERRAALSKAVGGTTTPKLRRWQEQMRRGRAGGWYHPFQAVVDRVEPTPDGRLVSLTRGDDGRLGRYTSDFIIDCTGLEADMPEHRVLADLLQYGGARRNGAGRLAVGEHFEVLGAESEGGVLYASGAAAAGNHFPAVDSFLGMQTAALDIAADLARRGFCARLGPVRSTRQWIRWMTGRPV</sequence>
<proteinExistence type="predicted"/>
<comment type="caution">
    <text evidence="1">The sequence shown here is derived from an EMBL/GenBank/DDBJ whole genome shotgun (WGS) entry which is preliminary data.</text>
</comment>
<evidence type="ECO:0000313" key="1">
    <source>
        <dbReference type="EMBL" id="MWA00509.1"/>
    </source>
</evidence>
<gene>
    <name evidence="1" type="ORF">F8568_008990</name>
</gene>
<dbReference type="Gene3D" id="3.50.50.60">
    <property type="entry name" value="FAD/NAD(P)-binding domain"/>
    <property type="match status" value="1"/>
</dbReference>
<evidence type="ECO:0000313" key="2">
    <source>
        <dbReference type="Proteomes" id="UP000462055"/>
    </source>
</evidence>
<dbReference type="SUPFAM" id="SSF51905">
    <property type="entry name" value="FAD/NAD(P)-binding domain"/>
    <property type="match status" value="1"/>
</dbReference>
<protein>
    <submittedName>
        <fullName evidence="1">Uncharacterized protein</fullName>
    </submittedName>
</protein>